<comment type="similarity">
    <text evidence="5">Belongs to the RimM family.</text>
</comment>
<dbReference type="PANTHER" id="PTHR33692">
    <property type="entry name" value="RIBOSOME MATURATION FACTOR RIMM"/>
    <property type="match status" value="1"/>
</dbReference>
<proteinExistence type="inferred from homology"/>
<dbReference type="GO" id="GO:0006364">
    <property type="term" value="P:rRNA processing"/>
    <property type="evidence" value="ECO:0007669"/>
    <property type="project" value="UniProtKB-UniRule"/>
</dbReference>
<dbReference type="HAMAP" id="MF_00014">
    <property type="entry name" value="Ribosome_mat_RimM"/>
    <property type="match status" value="1"/>
</dbReference>
<evidence type="ECO:0000256" key="1">
    <source>
        <dbReference type="ARBA" id="ARBA00022490"/>
    </source>
</evidence>
<dbReference type="GO" id="GO:0043022">
    <property type="term" value="F:ribosome binding"/>
    <property type="evidence" value="ECO:0007669"/>
    <property type="project" value="InterPro"/>
</dbReference>
<organism evidence="8 11">
    <name type="scientific">Phascolarctobacterium faecium</name>
    <dbReference type="NCBI Taxonomy" id="33025"/>
    <lineage>
        <taxon>Bacteria</taxon>
        <taxon>Bacillati</taxon>
        <taxon>Bacillota</taxon>
        <taxon>Negativicutes</taxon>
        <taxon>Acidaminococcales</taxon>
        <taxon>Acidaminococcaceae</taxon>
        <taxon>Phascolarctobacterium</taxon>
    </lineage>
</organism>
<dbReference type="OrthoDB" id="9810331at2"/>
<evidence type="ECO:0000313" key="9">
    <source>
        <dbReference type="EMBL" id="MTU03083.1"/>
    </source>
</evidence>
<comment type="function">
    <text evidence="5">An accessory protein needed during the final step in the assembly of 30S ribosomal subunit, possibly for assembly of the head region. Essential for efficient processing of 16S rRNA. May be needed both before and after RbfA during the maturation of 16S rRNA. It has affinity for free ribosomal 30S subunits but not for 70S ribosomes.</text>
</comment>
<reference evidence="10 11" key="1">
    <citation type="journal article" date="2019" name="Nat. Med.">
        <title>A library of human gut bacterial isolates paired with longitudinal multiomics data enables mechanistic microbiome research.</title>
        <authorList>
            <person name="Poyet M."/>
            <person name="Groussin M."/>
            <person name="Gibbons S.M."/>
            <person name="Avila-Pacheco J."/>
            <person name="Jiang X."/>
            <person name="Kearney S.M."/>
            <person name="Perrotta A.R."/>
            <person name="Berdy B."/>
            <person name="Zhao S."/>
            <person name="Lieberman T.D."/>
            <person name="Swanson P.K."/>
            <person name="Smith M."/>
            <person name="Roesemann S."/>
            <person name="Alexander J.E."/>
            <person name="Rich S.A."/>
            <person name="Livny J."/>
            <person name="Vlamakis H."/>
            <person name="Clish C."/>
            <person name="Bullock K."/>
            <person name="Deik A."/>
            <person name="Scott J."/>
            <person name="Pierce K.A."/>
            <person name="Xavier R.J."/>
            <person name="Alm E.J."/>
        </authorList>
    </citation>
    <scope>NUCLEOTIDE SEQUENCE [LARGE SCALE GENOMIC DNA]</scope>
    <source>
        <strain evidence="8 11">BIOML-A13</strain>
        <strain evidence="9 10">BIOML-A3</strain>
    </source>
</reference>
<comment type="domain">
    <text evidence="5">The PRC barrel domain binds ribosomal protein uS19.</text>
</comment>
<evidence type="ECO:0000256" key="3">
    <source>
        <dbReference type="ARBA" id="ARBA00022552"/>
    </source>
</evidence>
<dbReference type="Gene3D" id="2.40.30.60">
    <property type="entry name" value="RimM"/>
    <property type="match status" value="1"/>
</dbReference>
<dbReference type="Proteomes" id="UP000484547">
    <property type="component" value="Unassembled WGS sequence"/>
</dbReference>
<dbReference type="PANTHER" id="PTHR33692:SF1">
    <property type="entry name" value="RIBOSOME MATURATION FACTOR RIMM"/>
    <property type="match status" value="1"/>
</dbReference>
<dbReference type="InterPro" id="IPR036976">
    <property type="entry name" value="RimM_N_sf"/>
</dbReference>
<dbReference type="Gene3D" id="2.30.30.240">
    <property type="entry name" value="PRC-barrel domain"/>
    <property type="match status" value="1"/>
</dbReference>
<gene>
    <name evidence="5 8" type="primary">rimM</name>
    <name evidence="8" type="ORF">GMD11_01545</name>
    <name evidence="9" type="ORF">GMD18_01540</name>
</gene>
<dbReference type="NCBIfam" id="TIGR02273">
    <property type="entry name" value="16S_RimM"/>
    <property type="match status" value="1"/>
</dbReference>
<comment type="caution">
    <text evidence="8">The sequence shown here is derived from an EMBL/GenBank/DDBJ whole genome shotgun (WGS) entry which is preliminary data.</text>
</comment>
<name>A0A7X2XEC9_9FIRM</name>
<dbReference type="Proteomes" id="UP000443070">
    <property type="component" value="Unassembled WGS sequence"/>
</dbReference>
<feature type="domain" description="PRC-barrel" evidence="7">
    <location>
        <begin position="91"/>
        <end position="161"/>
    </location>
</feature>
<comment type="subcellular location">
    <subcellularLocation>
        <location evidence="5">Cytoplasm</location>
    </subcellularLocation>
</comment>
<dbReference type="EMBL" id="WNBW01000001">
    <property type="protein sequence ID" value="MTU03083.1"/>
    <property type="molecule type" value="Genomic_DNA"/>
</dbReference>
<dbReference type="Pfam" id="PF05239">
    <property type="entry name" value="PRC"/>
    <property type="match status" value="1"/>
</dbReference>
<keyword evidence="3 5" id="KW-0698">rRNA processing</keyword>
<accession>A0A7X2XEC9</accession>
<dbReference type="InterPro" id="IPR002676">
    <property type="entry name" value="RimM_N"/>
</dbReference>
<evidence type="ECO:0000313" key="11">
    <source>
        <dbReference type="Proteomes" id="UP000484547"/>
    </source>
</evidence>
<dbReference type="AlphaFoldDB" id="A0A7X2XEC9"/>
<dbReference type="InterPro" id="IPR011961">
    <property type="entry name" value="RimM"/>
</dbReference>
<feature type="domain" description="RimM N-terminal" evidence="6">
    <location>
        <begin position="6"/>
        <end position="84"/>
    </location>
</feature>
<dbReference type="InterPro" id="IPR009000">
    <property type="entry name" value="Transl_B-barrel_sf"/>
</dbReference>
<comment type="subunit">
    <text evidence="5">Binds ribosomal protein uS19.</text>
</comment>
<keyword evidence="1 5" id="KW-0963">Cytoplasm</keyword>
<dbReference type="RefSeq" id="WP_155163721.1">
    <property type="nucleotide sequence ID" value="NZ_WNBL01000001.1"/>
</dbReference>
<dbReference type="GO" id="GO:0042274">
    <property type="term" value="P:ribosomal small subunit biogenesis"/>
    <property type="evidence" value="ECO:0007669"/>
    <property type="project" value="UniProtKB-UniRule"/>
</dbReference>
<evidence type="ECO:0000313" key="10">
    <source>
        <dbReference type="Proteomes" id="UP000443070"/>
    </source>
</evidence>
<dbReference type="Pfam" id="PF01782">
    <property type="entry name" value="RimM"/>
    <property type="match status" value="1"/>
</dbReference>
<keyword evidence="2 5" id="KW-0690">Ribosome biogenesis</keyword>
<dbReference type="GO" id="GO:0005840">
    <property type="term" value="C:ribosome"/>
    <property type="evidence" value="ECO:0007669"/>
    <property type="project" value="InterPro"/>
</dbReference>
<sequence>MEKQVVIGTIIAPHGVRGDIRILPQTDHPEQFLELSSLLLEDGRSLQITSARFHKRMVLMKCRGVETMDDAELLRGKKVLINSEDLPQLGEGEYYVADLLGLPVFDTAGTQLGTLKDVLSTGSNDVYVIAVPEGKDILVPALKKHVKEINITDRKIVVELPEWTDAP</sequence>
<evidence type="ECO:0000259" key="7">
    <source>
        <dbReference type="Pfam" id="PF05239"/>
    </source>
</evidence>
<evidence type="ECO:0000313" key="8">
    <source>
        <dbReference type="EMBL" id="MTT74952.1"/>
    </source>
</evidence>
<dbReference type="GO" id="GO:0005737">
    <property type="term" value="C:cytoplasm"/>
    <property type="evidence" value="ECO:0007669"/>
    <property type="project" value="UniProtKB-SubCell"/>
</dbReference>
<dbReference type="InterPro" id="IPR011033">
    <property type="entry name" value="PRC_barrel-like_sf"/>
</dbReference>
<evidence type="ECO:0000259" key="6">
    <source>
        <dbReference type="Pfam" id="PF01782"/>
    </source>
</evidence>
<dbReference type="InterPro" id="IPR027275">
    <property type="entry name" value="PRC-brl_dom"/>
</dbReference>
<evidence type="ECO:0000256" key="2">
    <source>
        <dbReference type="ARBA" id="ARBA00022517"/>
    </source>
</evidence>
<evidence type="ECO:0000256" key="4">
    <source>
        <dbReference type="ARBA" id="ARBA00023186"/>
    </source>
</evidence>
<dbReference type="SUPFAM" id="SSF50447">
    <property type="entry name" value="Translation proteins"/>
    <property type="match status" value="1"/>
</dbReference>
<evidence type="ECO:0000256" key="5">
    <source>
        <dbReference type="HAMAP-Rule" id="MF_00014"/>
    </source>
</evidence>
<dbReference type="EMBL" id="WNBM01000001">
    <property type="protein sequence ID" value="MTT74952.1"/>
    <property type="molecule type" value="Genomic_DNA"/>
</dbReference>
<dbReference type="SUPFAM" id="SSF50346">
    <property type="entry name" value="PRC-barrel domain"/>
    <property type="match status" value="1"/>
</dbReference>
<keyword evidence="4 5" id="KW-0143">Chaperone</keyword>
<keyword evidence="10" id="KW-1185">Reference proteome</keyword>
<protein>
    <recommendedName>
        <fullName evidence="5">Ribosome maturation factor RimM</fullName>
    </recommendedName>
</protein>